<proteinExistence type="predicted"/>
<dbReference type="OrthoDB" id="3549872at2759"/>
<dbReference type="AlphaFoldDB" id="A0A8X6LRS3"/>
<dbReference type="Proteomes" id="UP000887116">
    <property type="component" value="Unassembled WGS sequence"/>
</dbReference>
<comment type="caution">
    <text evidence="4">The sequence shown here is derived from an EMBL/GenBank/DDBJ whole genome shotgun (WGS) entry which is preliminary data.</text>
</comment>
<keyword evidence="5" id="KW-1185">Reference proteome</keyword>
<reference evidence="4" key="1">
    <citation type="submission" date="2020-07" db="EMBL/GenBank/DDBJ databases">
        <title>Multicomponent nature underlies the extraordinary mechanical properties of spider dragline silk.</title>
        <authorList>
            <person name="Kono N."/>
            <person name="Nakamura H."/>
            <person name="Mori M."/>
            <person name="Yoshida Y."/>
            <person name="Ohtoshi R."/>
            <person name="Malay A.D."/>
            <person name="Moran D.A.P."/>
            <person name="Tomita M."/>
            <person name="Numata K."/>
            <person name="Arakawa K."/>
        </authorList>
    </citation>
    <scope>NUCLEOTIDE SEQUENCE</scope>
</reference>
<gene>
    <name evidence="4" type="primary">CROCC_0</name>
    <name evidence="4" type="ORF">TNCT_121871</name>
</gene>
<name>A0A8X6LRS3_TRICU</name>
<sequence length="221" mass="25483">MAEGGSSISNVDEETLFKEEFAHVEELLISSREECIEIGSKFHDLSLKVENMMQLQETSSSDHSVTSEYLEQDKEVRNDFEEFKNKYEYKIATYQLNSEHQARIVDDLQSRVEEYRIRCAKLEAALAVHTAHEASFTAEPDSHSQNVLAMDLDTALLQLEQEKNKCQGLSQINTLLHEQLEIATEVNQTLTSDVQRLTKEWQQARSQLLAKESEWKEEEQV</sequence>
<protein>
    <submittedName>
        <fullName evidence="4">Rootletin</fullName>
    </submittedName>
</protein>
<feature type="coiled-coil region" evidence="2">
    <location>
        <begin position="180"/>
        <end position="214"/>
    </location>
</feature>
<accession>A0A8X6LRS3</accession>
<evidence type="ECO:0000313" key="4">
    <source>
        <dbReference type="EMBL" id="GFR19645.1"/>
    </source>
</evidence>
<dbReference type="InterPro" id="IPR055167">
    <property type="entry name" value="Rootletin-like_CC"/>
</dbReference>
<organism evidence="4 5">
    <name type="scientific">Trichonephila clavata</name>
    <name type="common">Joro spider</name>
    <name type="synonym">Nephila clavata</name>
    <dbReference type="NCBI Taxonomy" id="2740835"/>
    <lineage>
        <taxon>Eukaryota</taxon>
        <taxon>Metazoa</taxon>
        <taxon>Ecdysozoa</taxon>
        <taxon>Arthropoda</taxon>
        <taxon>Chelicerata</taxon>
        <taxon>Arachnida</taxon>
        <taxon>Araneae</taxon>
        <taxon>Araneomorphae</taxon>
        <taxon>Entelegynae</taxon>
        <taxon>Araneoidea</taxon>
        <taxon>Nephilidae</taxon>
        <taxon>Trichonephila</taxon>
    </lineage>
</organism>
<evidence type="ECO:0000256" key="1">
    <source>
        <dbReference type="ARBA" id="ARBA00023054"/>
    </source>
</evidence>
<dbReference type="EMBL" id="BMAO01037718">
    <property type="protein sequence ID" value="GFR19645.1"/>
    <property type="molecule type" value="Genomic_DNA"/>
</dbReference>
<keyword evidence="1 2" id="KW-0175">Coiled coil</keyword>
<evidence type="ECO:0000313" key="5">
    <source>
        <dbReference type="Proteomes" id="UP000887116"/>
    </source>
</evidence>
<dbReference type="Pfam" id="PF15035">
    <property type="entry name" value="Rootletin"/>
    <property type="match status" value="1"/>
</dbReference>
<feature type="domain" description="Rootletin-like coiled-coil" evidence="3">
    <location>
        <begin position="90"/>
        <end position="220"/>
    </location>
</feature>
<evidence type="ECO:0000259" key="3">
    <source>
        <dbReference type="Pfam" id="PF15035"/>
    </source>
</evidence>
<evidence type="ECO:0000256" key="2">
    <source>
        <dbReference type="SAM" id="Coils"/>
    </source>
</evidence>